<feature type="compositionally biased region" description="Low complexity" evidence="3">
    <location>
        <begin position="704"/>
        <end position="719"/>
    </location>
</feature>
<keyword evidence="1" id="KW-0433">Leucine-rich repeat</keyword>
<comment type="caution">
    <text evidence="5">The sequence shown here is derived from an EMBL/GenBank/DDBJ whole genome shotgun (WGS) entry which is preliminary data.</text>
</comment>
<feature type="region of interest" description="Disordered" evidence="3">
    <location>
        <begin position="575"/>
        <end position="742"/>
    </location>
</feature>
<keyword evidence="4" id="KW-0812">Transmembrane</keyword>
<dbReference type="Pfam" id="PF12799">
    <property type="entry name" value="LRR_4"/>
    <property type="match status" value="1"/>
</dbReference>
<dbReference type="EMBL" id="PNGV01000001">
    <property type="protein sequence ID" value="PMC42655.1"/>
    <property type="molecule type" value="Genomic_DNA"/>
</dbReference>
<sequence length="782" mass="86294">MYNSLSYSQNDGFTLPDSVEKWHPTKTDMEKIKKLGLSIEDISDISFLKYFPNLEELKLDHNNISDLKPLSTLTNLKTLDLSDNNISDISKLAGLTNLKNLNLSGNNISDISKLASLTNLESLDISINKVSNVDSLVSLCNGKLISIKAEENSIRNVDKIYAIAAVKSDKLFADAKKDPYSYVLYSKSKYDSLYDFSNQHIEENITTQQAKDGYEYTKLLASTIKDKDYNFTYKYVYRYVPTPFMRPTYINDKTITINENDGVKLINFDLNKTLGFEFYSHTGGGNVHVGPNFLFNGELLIRQHKIQDFNIELGFGEGRGIDISSLKSKVVIDGFKKGTDYFDFSYWDAWNENINTDGAISRNAYLPGEYNFAAALKYTQGEAKDNKIIGYDSVDNFNIHVKVKTMAETWPAKSSDVKINDIDSSSATQSSSKPTVKSISDDVKNQVEGLFVTGGKRKYPAIPAGLKPTACDYCDPEDDDCNKRNCGNETSAYSFYLYGPMNPERTIFKKVGDFCAYTNDDDVDVAYYYKAPTVTIGDDFKKIPDATDKDQTVNVPVTVTYLDGSQCKFYASFTVKAKPKPNPDPTPTPPTPPQPQPEPQPQPQPQPQPAPQPTPTPVPTPDSQDPSVTPTPAPIPDQPGTPSNQSHMTEPEILPKPYLKIDVTPDPNIGTTPNTGSENINTTNPYINQKPDAAKNNAAQNGVSQNNASQNGANSSNTSKSGNKANTGKTANKSSNKRHKLSNTGTDTYCVIIASFSLLVLGLLVAISARRKNVGSQESNKI</sequence>
<keyword evidence="6" id="KW-1185">Reference proteome</keyword>
<dbReference type="InterPro" id="IPR003591">
    <property type="entry name" value="Leu-rich_rpt_typical-subtyp"/>
</dbReference>
<dbReference type="AlphaFoldDB" id="A0A2N6RX14"/>
<dbReference type="PROSITE" id="PS51450">
    <property type="entry name" value="LRR"/>
    <property type="match status" value="4"/>
</dbReference>
<dbReference type="SMART" id="SM00369">
    <property type="entry name" value="LRR_TYP"/>
    <property type="match status" value="4"/>
</dbReference>
<name>A0A2N6RX14_9BIFI</name>
<evidence type="ECO:0000313" key="5">
    <source>
        <dbReference type="EMBL" id="PMC42655.1"/>
    </source>
</evidence>
<dbReference type="PANTHER" id="PTHR46652">
    <property type="entry name" value="LEUCINE-RICH REPEAT AND IQ DOMAIN-CONTAINING PROTEIN 1-RELATED"/>
    <property type="match status" value="1"/>
</dbReference>
<evidence type="ECO:0000256" key="4">
    <source>
        <dbReference type="SAM" id="Phobius"/>
    </source>
</evidence>
<accession>A0A2N6RX14</accession>
<feature type="compositionally biased region" description="Pro residues" evidence="3">
    <location>
        <begin position="580"/>
        <end position="620"/>
    </location>
</feature>
<reference evidence="5 6" key="1">
    <citation type="submission" date="2017-09" db="EMBL/GenBank/DDBJ databases">
        <title>Bacterial strain isolated from the female urinary microbiota.</title>
        <authorList>
            <person name="Thomas-White K."/>
            <person name="Kumar N."/>
            <person name="Forster S."/>
            <person name="Putonti C."/>
            <person name="Lawley T."/>
            <person name="Wolfe A.J."/>
        </authorList>
    </citation>
    <scope>NUCLEOTIDE SEQUENCE [LARGE SCALE GENOMIC DNA]</scope>
    <source>
        <strain evidence="5 6">UMB1686</strain>
    </source>
</reference>
<dbReference type="InterPro" id="IPR001611">
    <property type="entry name" value="Leu-rich_rpt"/>
</dbReference>
<evidence type="ECO:0000256" key="1">
    <source>
        <dbReference type="ARBA" id="ARBA00022614"/>
    </source>
</evidence>
<evidence type="ECO:0000256" key="2">
    <source>
        <dbReference type="ARBA" id="ARBA00022737"/>
    </source>
</evidence>
<dbReference type="Proteomes" id="UP000235771">
    <property type="component" value="Unassembled WGS sequence"/>
</dbReference>
<dbReference type="InterPro" id="IPR032675">
    <property type="entry name" value="LRR_dom_sf"/>
</dbReference>
<evidence type="ECO:0000313" key="6">
    <source>
        <dbReference type="Proteomes" id="UP000235771"/>
    </source>
</evidence>
<dbReference type="SUPFAM" id="SSF52075">
    <property type="entry name" value="Outer arm dynein light chain 1"/>
    <property type="match status" value="1"/>
</dbReference>
<protein>
    <submittedName>
        <fullName evidence="5">Uncharacterized protein</fullName>
    </submittedName>
</protein>
<dbReference type="InterPro" id="IPR025875">
    <property type="entry name" value="Leu-rich_rpt_4"/>
</dbReference>
<feature type="compositionally biased region" description="Polar residues" evidence="3">
    <location>
        <begin position="669"/>
        <end position="687"/>
    </location>
</feature>
<feature type="region of interest" description="Disordered" evidence="3">
    <location>
        <begin position="421"/>
        <end position="440"/>
    </location>
</feature>
<feature type="transmembrane region" description="Helical" evidence="4">
    <location>
        <begin position="751"/>
        <end position="769"/>
    </location>
</feature>
<proteinExistence type="predicted"/>
<keyword evidence="4" id="KW-0472">Membrane</keyword>
<keyword evidence="4" id="KW-1133">Transmembrane helix</keyword>
<dbReference type="PANTHER" id="PTHR46652:SF3">
    <property type="entry name" value="LEUCINE-RICH REPEAT-CONTAINING PROTEIN 9"/>
    <property type="match status" value="1"/>
</dbReference>
<keyword evidence="2" id="KW-0677">Repeat</keyword>
<gene>
    <name evidence="5" type="ORF">CJ216_00620</name>
</gene>
<evidence type="ECO:0000256" key="3">
    <source>
        <dbReference type="SAM" id="MobiDB-lite"/>
    </source>
</evidence>
<organism evidence="5 6">
    <name type="scientific">Gardnerella greenwoodii</name>
    <dbReference type="NCBI Taxonomy" id="2914925"/>
    <lineage>
        <taxon>Bacteria</taxon>
        <taxon>Bacillati</taxon>
        <taxon>Actinomycetota</taxon>
        <taxon>Actinomycetes</taxon>
        <taxon>Bifidobacteriales</taxon>
        <taxon>Bifidobacteriaceae</taxon>
        <taxon>Gardnerella</taxon>
    </lineage>
</organism>
<dbReference type="Gene3D" id="3.80.10.10">
    <property type="entry name" value="Ribonuclease Inhibitor"/>
    <property type="match status" value="1"/>
</dbReference>
<feature type="compositionally biased region" description="Polar residues" evidence="3">
    <location>
        <begin position="720"/>
        <end position="734"/>
    </location>
</feature>
<feature type="compositionally biased region" description="Pro residues" evidence="3">
    <location>
        <begin position="629"/>
        <end position="639"/>
    </location>
</feature>
<dbReference type="InterPro" id="IPR050836">
    <property type="entry name" value="SDS22/Internalin_LRR"/>
</dbReference>
<dbReference type="SMART" id="SM00365">
    <property type="entry name" value="LRR_SD22"/>
    <property type="match status" value="4"/>
</dbReference>